<dbReference type="Proteomes" id="UP000234331">
    <property type="component" value="Unassembled WGS sequence"/>
</dbReference>
<evidence type="ECO:0000313" key="6">
    <source>
        <dbReference type="Proteomes" id="UP000234331"/>
    </source>
</evidence>
<feature type="domain" description="DDE Tnp4" evidence="3">
    <location>
        <begin position="103"/>
        <end position="253"/>
    </location>
</feature>
<evidence type="ECO:0000256" key="2">
    <source>
        <dbReference type="ARBA" id="ARBA00022723"/>
    </source>
</evidence>
<organism evidence="5 6">
    <name type="scientific">Frankia canadensis</name>
    <dbReference type="NCBI Taxonomy" id="1836972"/>
    <lineage>
        <taxon>Bacteria</taxon>
        <taxon>Bacillati</taxon>
        <taxon>Actinomycetota</taxon>
        <taxon>Actinomycetes</taxon>
        <taxon>Frankiales</taxon>
        <taxon>Frankiaceae</taxon>
        <taxon>Frankia</taxon>
    </lineage>
</organism>
<keyword evidence="2" id="KW-0479">Metal-binding</keyword>
<gene>
    <name evidence="5" type="ORF">FRACA_5250001</name>
</gene>
<dbReference type="RefSeq" id="WP_101834280.1">
    <property type="nucleotide sequence ID" value="NZ_FZMO01000474.1"/>
</dbReference>
<keyword evidence="6" id="KW-1185">Reference proteome</keyword>
<dbReference type="OrthoDB" id="3699454at2"/>
<name>A0A2I2KYN1_9ACTN</name>
<comment type="cofactor">
    <cofactor evidence="1">
        <name>a divalent metal cation</name>
        <dbReference type="ChEBI" id="CHEBI:60240"/>
    </cofactor>
</comment>
<proteinExistence type="predicted"/>
<accession>A0A2I2KYN1</accession>
<dbReference type="EMBL" id="FZMO01000474">
    <property type="protein sequence ID" value="SNQ50774.1"/>
    <property type="molecule type" value="Genomic_DNA"/>
</dbReference>
<evidence type="ECO:0000313" key="5">
    <source>
        <dbReference type="EMBL" id="SNQ50774.1"/>
    </source>
</evidence>
<dbReference type="InterPro" id="IPR027805">
    <property type="entry name" value="Transposase_HTH_dom"/>
</dbReference>
<sequence>MLTYPGVITVSETALEFLATLLADDRARQRTWRKLSARDQALLVLAHLRNGDTYEQLAAGFQVSVGTAHNYVREAVDLLVRRGRSLLAAVWTFAWTWSNFLILDGTVVRTNRIRAHNKLYYSGKHKHHGVNLQGLMDPYGRMIWISDGLPGSTHDLTAARTHNILQVINRAETIYLYADKGYVGGESDRLLVPRKKPANSELPDDTKESNRVLAATRAPGERGFAVLKNWRVFSRFRGCPRRVGTFTQAVFVLEQEGI</sequence>
<evidence type="ECO:0000256" key="1">
    <source>
        <dbReference type="ARBA" id="ARBA00001968"/>
    </source>
</evidence>
<dbReference type="Pfam" id="PF13359">
    <property type="entry name" value="DDE_Tnp_4"/>
    <property type="match status" value="1"/>
</dbReference>
<evidence type="ECO:0000259" key="3">
    <source>
        <dbReference type="Pfam" id="PF13359"/>
    </source>
</evidence>
<protein>
    <submittedName>
        <fullName evidence="5">RNA polymerase, sigma-24 subunit, ECF subfamily</fullName>
    </submittedName>
</protein>
<dbReference type="Pfam" id="PF13613">
    <property type="entry name" value="HTH_Tnp_4"/>
    <property type="match status" value="1"/>
</dbReference>
<dbReference type="InterPro" id="IPR027806">
    <property type="entry name" value="HARBI1_dom"/>
</dbReference>
<dbReference type="GO" id="GO:0046872">
    <property type="term" value="F:metal ion binding"/>
    <property type="evidence" value="ECO:0007669"/>
    <property type="project" value="UniProtKB-KW"/>
</dbReference>
<reference evidence="5 6" key="1">
    <citation type="submission" date="2017-06" db="EMBL/GenBank/DDBJ databases">
        <authorList>
            <person name="Kim H.J."/>
            <person name="Triplett B.A."/>
        </authorList>
    </citation>
    <scope>NUCLEOTIDE SEQUENCE [LARGE SCALE GENOMIC DNA]</scope>
    <source>
        <strain evidence="5">FRACA_ARgP5</strain>
    </source>
</reference>
<dbReference type="AlphaFoldDB" id="A0A2I2KYN1"/>
<feature type="domain" description="Transposase Helix-turn-helix" evidence="4">
    <location>
        <begin position="33"/>
        <end position="84"/>
    </location>
</feature>
<evidence type="ECO:0000259" key="4">
    <source>
        <dbReference type="Pfam" id="PF13613"/>
    </source>
</evidence>